<feature type="transmembrane region" description="Helical" evidence="1">
    <location>
        <begin position="66"/>
        <end position="85"/>
    </location>
</feature>
<dbReference type="PANTHER" id="PTHR22168">
    <property type="entry name" value="TMEM26 PROTEIN"/>
    <property type="match status" value="1"/>
</dbReference>
<feature type="transmembrane region" description="Helical" evidence="1">
    <location>
        <begin position="269"/>
        <end position="289"/>
    </location>
</feature>
<feature type="transmembrane region" description="Helical" evidence="1">
    <location>
        <begin position="35"/>
        <end position="54"/>
    </location>
</feature>
<keyword evidence="1" id="KW-0812">Transmembrane</keyword>
<gene>
    <name evidence="2" type="ORF">PMEA_00016885</name>
</gene>
<dbReference type="InterPro" id="IPR019169">
    <property type="entry name" value="Transmembrane_26"/>
</dbReference>
<feature type="transmembrane region" description="Helical" evidence="1">
    <location>
        <begin position="7"/>
        <end position="29"/>
    </location>
</feature>
<name>A0AAU9VQB9_9CNID</name>
<feature type="transmembrane region" description="Helical" evidence="1">
    <location>
        <begin position="301"/>
        <end position="320"/>
    </location>
</feature>
<protein>
    <recommendedName>
        <fullName evidence="4">Transmembrane protein 26</fullName>
    </recommendedName>
</protein>
<proteinExistence type="predicted"/>
<accession>A0AAU9VQB9</accession>
<evidence type="ECO:0000313" key="3">
    <source>
        <dbReference type="Proteomes" id="UP001159428"/>
    </source>
</evidence>
<dbReference type="PANTHER" id="PTHR22168:SF3">
    <property type="entry name" value="TRANSMEMBRANE PROTEIN 26"/>
    <property type="match status" value="1"/>
</dbReference>
<dbReference type="Proteomes" id="UP001159428">
    <property type="component" value="Unassembled WGS sequence"/>
</dbReference>
<reference evidence="2 3" key="1">
    <citation type="submission" date="2022-05" db="EMBL/GenBank/DDBJ databases">
        <authorList>
            <consortium name="Genoscope - CEA"/>
            <person name="William W."/>
        </authorList>
    </citation>
    <scope>NUCLEOTIDE SEQUENCE [LARGE SCALE GENOMIC DNA]</scope>
</reference>
<dbReference type="AlphaFoldDB" id="A0AAU9VQB9"/>
<keyword evidence="1" id="KW-0472">Membrane</keyword>
<evidence type="ECO:0000256" key="1">
    <source>
        <dbReference type="SAM" id="Phobius"/>
    </source>
</evidence>
<sequence>MATLLSYIAAILPRLLFVAHSIVALWLLVKFSQGQTIFWGFCVGLVCLFVESIYTILVRKGVEYKYFWPSCFFYLCTLLPITWFAELTLLEGRLNNVTDEKIMIVSMAQTFYVGQEELKKFCEIGLMLIIILGRWMLPRGAITRDQLSILLLEYVAIAADILELFEAFEDDQVARNKDITLATLGVFSWSLFQFTLVTTSMGMKIEDQEEENLPQNGNYLWVEDGLNRRYLRKASEARKHERKKQRRQLYQLYNEDEEMRKLELQGDRYGIIAAMFMQDGPFLILRLYLVFKYDFLIDSKFLFYIGKNLISLVLMIYRLYVIHFHSKEEEFALPTKRSFRNLSSMLIGVQRFKSRKSNPRKQSQPSK</sequence>
<keyword evidence="1" id="KW-1133">Transmembrane helix</keyword>
<dbReference type="Pfam" id="PF09772">
    <property type="entry name" value="Tmem26"/>
    <property type="match status" value="2"/>
</dbReference>
<evidence type="ECO:0000313" key="2">
    <source>
        <dbReference type="EMBL" id="CAH3036464.1"/>
    </source>
</evidence>
<evidence type="ECO:0008006" key="4">
    <source>
        <dbReference type="Google" id="ProtNLM"/>
    </source>
</evidence>
<comment type="caution">
    <text evidence="2">The sequence shown here is derived from an EMBL/GenBank/DDBJ whole genome shotgun (WGS) entry which is preliminary data.</text>
</comment>
<organism evidence="2 3">
    <name type="scientific">Pocillopora meandrina</name>
    <dbReference type="NCBI Taxonomy" id="46732"/>
    <lineage>
        <taxon>Eukaryota</taxon>
        <taxon>Metazoa</taxon>
        <taxon>Cnidaria</taxon>
        <taxon>Anthozoa</taxon>
        <taxon>Hexacorallia</taxon>
        <taxon>Scleractinia</taxon>
        <taxon>Astrocoeniina</taxon>
        <taxon>Pocilloporidae</taxon>
        <taxon>Pocillopora</taxon>
    </lineage>
</organism>
<dbReference type="EMBL" id="CALNXJ010000003">
    <property type="protein sequence ID" value="CAH3036464.1"/>
    <property type="molecule type" value="Genomic_DNA"/>
</dbReference>
<keyword evidence="3" id="KW-1185">Reference proteome</keyword>